<gene>
    <name evidence="1" type="ORF">M431DRAFT_305864</name>
</gene>
<sequence length="190" mass="20595">MACMMRLRGGGSVTESPSSSACTWVQGIMPGSPASRCYLSHYAPPPSPIAKLDFPSAGMYVRALNTVKYSYLSRHRNSTLQGLHVCFQQGQHHVSVLLTAGPTLVCALWLLSPSPLRANYSVVSKDMHEPCRAARSSLLKNTGRHQNPRSREASAQACTSITWSASSMYEHSTCTTTATEDAITGPSTYR</sequence>
<dbReference type="Proteomes" id="UP000241690">
    <property type="component" value="Unassembled WGS sequence"/>
</dbReference>
<dbReference type="EMBL" id="KZ679676">
    <property type="protein sequence ID" value="PTB59523.1"/>
    <property type="molecule type" value="Genomic_DNA"/>
</dbReference>
<keyword evidence="2" id="KW-1185">Reference proteome</keyword>
<dbReference type="GeneID" id="36622752"/>
<evidence type="ECO:0000313" key="2">
    <source>
        <dbReference type="Proteomes" id="UP000241690"/>
    </source>
</evidence>
<accession>A0A2T4AR50</accession>
<proteinExistence type="predicted"/>
<evidence type="ECO:0000313" key="1">
    <source>
        <dbReference type="EMBL" id="PTB59523.1"/>
    </source>
</evidence>
<reference evidence="1 2" key="1">
    <citation type="submission" date="2016-07" db="EMBL/GenBank/DDBJ databases">
        <title>Multiple horizontal gene transfer events from other fungi enriched the ability of initially mycotrophic Trichoderma (Ascomycota) to feed on dead plant biomass.</title>
        <authorList>
            <consortium name="DOE Joint Genome Institute"/>
            <person name="Aerts A."/>
            <person name="Atanasova L."/>
            <person name="Chenthamara K."/>
            <person name="Zhang J."/>
            <person name="Grujic M."/>
            <person name="Henrissat B."/>
            <person name="Kuo A."/>
            <person name="Salamov A."/>
            <person name="Lipzen A."/>
            <person name="Labutti K."/>
            <person name="Barry K."/>
            <person name="Miao Y."/>
            <person name="Rahimi M.J."/>
            <person name="Shen Q."/>
            <person name="Grigoriev I.V."/>
            <person name="Kubicek C.P."/>
            <person name="Druzhinina I.S."/>
        </authorList>
    </citation>
    <scope>NUCLEOTIDE SEQUENCE [LARGE SCALE GENOMIC DNA]</scope>
    <source>
        <strain evidence="1 2">CBS 226.95</strain>
    </source>
</reference>
<dbReference type="RefSeq" id="XP_024779200.1">
    <property type="nucleotide sequence ID" value="XM_024914187.1"/>
</dbReference>
<name>A0A2T4AR50_TRIHA</name>
<protein>
    <submittedName>
        <fullName evidence="1">Uncharacterized protein</fullName>
    </submittedName>
</protein>
<dbReference type="AlphaFoldDB" id="A0A2T4AR50"/>
<organism evidence="1 2">
    <name type="scientific">Trichoderma harzianum CBS 226.95</name>
    <dbReference type="NCBI Taxonomy" id="983964"/>
    <lineage>
        <taxon>Eukaryota</taxon>
        <taxon>Fungi</taxon>
        <taxon>Dikarya</taxon>
        <taxon>Ascomycota</taxon>
        <taxon>Pezizomycotina</taxon>
        <taxon>Sordariomycetes</taxon>
        <taxon>Hypocreomycetidae</taxon>
        <taxon>Hypocreales</taxon>
        <taxon>Hypocreaceae</taxon>
        <taxon>Trichoderma</taxon>
    </lineage>
</organism>